<proteinExistence type="inferred from homology"/>
<dbReference type="AlphaFoldDB" id="A0AA88YE11"/>
<feature type="active site" description="Proton donor" evidence="6">
    <location>
        <position position="70"/>
    </location>
</feature>
<gene>
    <name evidence="9" type="ORF">FSP39_019037</name>
</gene>
<dbReference type="Proteomes" id="UP001186944">
    <property type="component" value="Unassembled WGS sequence"/>
</dbReference>
<dbReference type="Gene3D" id="3.40.50.2300">
    <property type="match status" value="1"/>
</dbReference>
<keyword evidence="3 7" id="KW-0963">Cytoplasm</keyword>
<comment type="similarity">
    <text evidence="2 7">Belongs to the low molecular weight phosphotyrosine protein phosphatase family.</text>
</comment>
<sequence length="106" mass="12491">MKTLKKNNLANYRHTVRQVTREDFNDFEYIVGMDHENISDLNDIKPKNSKAKIIMFGDYDTQRSKDIIEDPYYSDDIGAFEEAYIKIKRCCEGFYESLTNTTDQNT</sequence>
<feature type="domain" description="Phosphotyrosine protein phosphatase I" evidence="8">
    <location>
        <begin position="2"/>
        <end position="97"/>
    </location>
</feature>
<dbReference type="PANTHER" id="PTHR11717:SF7">
    <property type="entry name" value="LOW MOLECULAR WEIGHT PHOSPHOTYROSINE PROTEIN PHOSPHATASE"/>
    <property type="match status" value="1"/>
</dbReference>
<evidence type="ECO:0000256" key="2">
    <source>
        <dbReference type="ARBA" id="ARBA00011063"/>
    </source>
</evidence>
<dbReference type="EC" id="3.1.3.2" evidence="7"/>
<dbReference type="InterPro" id="IPR023485">
    <property type="entry name" value="Ptyr_pPase"/>
</dbReference>
<dbReference type="SUPFAM" id="SSF52788">
    <property type="entry name" value="Phosphotyrosine protein phosphatases I"/>
    <property type="match status" value="1"/>
</dbReference>
<organism evidence="9 10">
    <name type="scientific">Pinctada imbricata</name>
    <name type="common">Atlantic pearl-oyster</name>
    <name type="synonym">Pinctada martensii</name>
    <dbReference type="NCBI Taxonomy" id="66713"/>
    <lineage>
        <taxon>Eukaryota</taxon>
        <taxon>Metazoa</taxon>
        <taxon>Spiralia</taxon>
        <taxon>Lophotrochozoa</taxon>
        <taxon>Mollusca</taxon>
        <taxon>Bivalvia</taxon>
        <taxon>Autobranchia</taxon>
        <taxon>Pteriomorphia</taxon>
        <taxon>Pterioida</taxon>
        <taxon>Pterioidea</taxon>
        <taxon>Pteriidae</taxon>
        <taxon>Pinctada</taxon>
    </lineage>
</organism>
<name>A0AA88YE11_PINIB</name>
<evidence type="ECO:0000256" key="3">
    <source>
        <dbReference type="ARBA" id="ARBA00022490"/>
    </source>
</evidence>
<dbReference type="InterPro" id="IPR050438">
    <property type="entry name" value="LMW_PTPase"/>
</dbReference>
<evidence type="ECO:0000256" key="1">
    <source>
        <dbReference type="ARBA" id="ARBA00004496"/>
    </source>
</evidence>
<keyword evidence="4 7" id="KW-0378">Hydrolase</keyword>
<dbReference type="InterPro" id="IPR017867">
    <property type="entry name" value="Tyr_phospatase_low_mol_wt"/>
</dbReference>
<evidence type="ECO:0000256" key="4">
    <source>
        <dbReference type="ARBA" id="ARBA00022801"/>
    </source>
</evidence>
<dbReference type="InterPro" id="IPR002115">
    <property type="entry name" value="Tyr_Pase_low_mol_wt_mml"/>
</dbReference>
<protein>
    <recommendedName>
        <fullName evidence="7">Low molecular weight phosphotyrosine protein phosphatase</fullName>
        <shortName evidence="7">LMW-PTP</shortName>
        <shortName evidence="7">LMW-PTPase</shortName>
        <ecNumber evidence="7">3.1.3.2</ecNumber>
        <ecNumber evidence="7">3.1.3.48</ecNumber>
    </recommendedName>
    <alternativeName>
        <fullName evidence="7">Low molecular weight cytosolic acid phosphatase</fullName>
    </alternativeName>
</protein>
<comment type="function">
    <text evidence="7">Acts on tyrosine phosphorylated proteins, low-MW aryl phosphates and natural and synthetic acyl phosphates.</text>
</comment>
<comment type="catalytic activity">
    <reaction evidence="7">
        <text>O-phospho-L-tyrosyl-[protein] + H2O = L-tyrosyl-[protein] + phosphate</text>
        <dbReference type="Rhea" id="RHEA:10684"/>
        <dbReference type="Rhea" id="RHEA-COMP:10136"/>
        <dbReference type="Rhea" id="RHEA-COMP:20101"/>
        <dbReference type="ChEBI" id="CHEBI:15377"/>
        <dbReference type="ChEBI" id="CHEBI:43474"/>
        <dbReference type="ChEBI" id="CHEBI:46858"/>
        <dbReference type="ChEBI" id="CHEBI:61978"/>
        <dbReference type="EC" id="3.1.3.48"/>
    </reaction>
</comment>
<evidence type="ECO:0000256" key="7">
    <source>
        <dbReference type="RuleBase" id="RU368115"/>
    </source>
</evidence>
<dbReference type="GO" id="GO:0003993">
    <property type="term" value="F:acid phosphatase activity"/>
    <property type="evidence" value="ECO:0007669"/>
    <property type="project" value="UniProtKB-UniRule"/>
</dbReference>
<evidence type="ECO:0000313" key="10">
    <source>
        <dbReference type="Proteomes" id="UP001186944"/>
    </source>
</evidence>
<dbReference type="GO" id="GO:0004726">
    <property type="term" value="F:non-membrane spanning protein tyrosine phosphatase activity"/>
    <property type="evidence" value="ECO:0007669"/>
    <property type="project" value="InterPro"/>
</dbReference>
<evidence type="ECO:0000256" key="5">
    <source>
        <dbReference type="ARBA" id="ARBA00022912"/>
    </source>
</evidence>
<comment type="subcellular location">
    <subcellularLocation>
        <location evidence="1 7">Cytoplasm</location>
    </subcellularLocation>
</comment>
<comment type="caution">
    <text evidence="9">The sequence shown here is derived from an EMBL/GenBank/DDBJ whole genome shotgun (WGS) entry which is preliminary data.</text>
</comment>
<evidence type="ECO:0000313" key="9">
    <source>
        <dbReference type="EMBL" id="KAK3103414.1"/>
    </source>
</evidence>
<dbReference type="EMBL" id="VSWD01000005">
    <property type="protein sequence ID" value="KAK3103414.1"/>
    <property type="molecule type" value="Genomic_DNA"/>
</dbReference>
<comment type="catalytic activity">
    <reaction evidence="7">
        <text>a phosphate monoester + H2O = an alcohol + phosphate</text>
        <dbReference type="Rhea" id="RHEA:15017"/>
        <dbReference type="ChEBI" id="CHEBI:15377"/>
        <dbReference type="ChEBI" id="CHEBI:30879"/>
        <dbReference type="ChEBI" id="CHEBI:43474"/>
        <dbReference type="ChEBI" id="CHEBI:67140"/>
        <dbReference type="EC" id="3.1.3.2"/>
    </reaction>
</comment>
<reference evidence="9" key="1">
    <citation type="submission" date="2019-08" db="EMBL/GenBank/DDBJ databases">
        <title>The improved chromosome-level genome for the pearl oyster Pinctada fucata martensii using PacBio sequencing and Hi-C.</title>
        <authorList>
            <person name="Zheng Z."/>
        </authorList>
    </citation>
    <scope>NUCLEOTIDE SEQUENCE</scope>
    <source>
        <strain evidence="9">ZZ-2019</strain>
        <tissue evidence="9">Adductor muscle</tissue>
    </source>
</reference>
<dbReference type="PRINTS" id="PR00720">
    <property type="entry name" value="MAMMALPTPASE"/>
</dbReference>
<dbReference type="GO" id="GO:0005737">
    <property type="term" value="C:cytoplasm"/>
    <property type="evidence" value="ECO:0007669"/>
    <property type="project" value="UniProtKB-SubCell"/>
</dbReference>
<dbReference type="Pfam" id="PF01451">
    <property type="entry name" value="LMWPc"/>
    <property type="match status" value="1"/>
</dbReference>
<evidence type="ECO:0000256" key="6">
    <source>
        <dbReference type="PIRSR" id="PIRSR617867-1"/>
    </source>
</evidence>
<dbReference type="PRINTS" id="PR00719">
    <property type="entry name" value="LMWPTPASE"/>
</dbReference>
<evidence type="ECO:0000259" key="8">
    <source>
        <dbReference type="SMART" id="SM00226"/>
    </source>
</evidence>
<dbReference type="EC" id="3.1.3.48" evidence="7"/>
<dbReference type="SMART" id="SM00226">
    <property type="entry name" value="LMWPc"/>
    <property type="match status" value="1"/>
</dbReference>
<dbReference type="InterPro" id="IPR036196">
    <property type="entry name" value="Ptyr_pPase_sf"/>
</dbReference>
<accession>A0AA88YE11</accession>
<keyword evidence="10" id="KW-1185">Reference proteome</keyword>
<keyword evidence="5 7" id="KW-0904">Protein phosphatase</keyword>
<dbReference type="PANTHER" id="PTHR11717">
    <property type="entry name" value="LOW MOLECULAR WEIGHT PROTEIN TYROSINE PHOSPHATASE"/>
    <property type="match status" value="1"/>
</dbReference>